<feature type="coiled-coil region" evidence="1">
    <location>
        <begin position="390"/>
        <end position="427"/>
    </location>
</feature>
<evidence type="ECO:0000256" key="1">
    <source>
        <dbReference type="SAM" id="Coils"/>
    </source>
</evidence>
<feature type="region of interest" description="Disordered" evidence="2">
    <location>
        <begin position="428"/>
        <end position="505"/>
    </location>
</feature>
<accession>A0A8S9QKZ0</accession>
<proteinExistence type="predicted"/>
<protein>
    <submittedName>
        <fullName evidence="3">Uncharacterized protein</fullName>
    </submittedName>
</protein>
<organism evidence="3 4">
    <name type="scientific">Brassica cretica</name>
    <name type="common">Mustard</name>
    <dbReference type="NCBI Taxonomy" id="69181"/>
    <lineage>
        <taxon>Eukaryota</taxon>
        <taxon>Viridiplantae</taxon>
        <taxon>Streptophyta</taxon>
        <taxon>Embryophyta</taxon>
        <taxon>Tracheophyta</taxon>
        <taxon>Spermatophyta</taxon>
        <taxon>Magnoliopsida</taxon>
        <taxon>eudicotyledons</taxon>
        <taxon>Gunneridae</taxon>
        <taxon>Pentapetalae</taxon>
        <taxon>rosids</taxon>
        <taxon>malvids</taxon>
        <taxon>Brassicales</taxon>
        <taxon>Brassicaceae</taxon>
        <taxon>Brassiceae</taxon>
        <taxon>Brassica</taxon>
    </lineage>
</organism>
<reference evidence="3" key="1">
    <citation type="submission" date="2019-12" db="EMBL/GenBank/DDBJ databases">
        <title>Genome sequencing and annotation of Brassica cretica.</title>
        <authorList>
            <person name="Studholme D.J."/>
            <person name="Sarris P."/>
        </authorList>
    </citation>
    <scope>NUCLEOTIDE SEQUENCE</scope>
    <source>
        <strain evidence="3">PFS-109/04</strain>
        <tissue evidence="3">Leaf</tissue>
    </source>
</reference>
<evidence type="ECO:0000313" key="4">
    <source>
        <dbReference type="Proteomes" id="UP000712600"/>
    </source>
</evidence>
<feature type="compositionally biased region" description="Polar residues" evidence="2">
    <location>
        <begin position="431"/>
        <end position="445"/>
    </location>
</feature>
<evidence type="ECO:0000256" key="2">
    <source>
        <dbReference type="SAM" id="MobiDB-lite"/>
    </source>
</evidence>
<dbReference type="EMBL" id="QGKX02001290">
    <property type="protein sequence ID" value="KAF3539298.1"/>
    <property type="molecule type" value="Genomic_DNA"/>
</dbReference>
<keyword evidence="1" id="KW-0175">Coiled coil</keyword>
<gene>
    <name evidence="3" type="ORF">F2Q69_00021744</name>
</gene>
<evidence type="ECO:0000313" key="3">
    <source>
        <dbReference type="EMBL" id="KAF3539298.1"/>
    </source>
</evidence>
<dbReference type="AlphaFoldDB" id="A0A8S9QKZ0"/>
<name>A0A8S9QKZ0_BRACR</name>
<comment type="caution">
    <text evidence="3">The sequence shown here is derived from an EMBL/GenBank/DDBJ whole genome shotgun (WGS) entry which is preliminary data.</text>
</comment>
<dbReference type="Proteomes" id="UP000712600">
    <property type="component" value="Unassembled WGS sequence"/>
</dbReference>
<sequence length="578" mass="64727">MWAVVEIALVAFCGAIQNVFKLYRTASWYQNYYGTRGPAVSGILSWSQGFSFWNFKILDVSSRDPETMECIFLKRGGSGIYRPETWRRLSMTRSSCSLLPLGSIHGYTAGKSGRKVVGICFFVEFLLRLLVRPARLDVELTFSSAPMLGKQASGRRQSNSCNSPGDWAADVDGCDDCSWSRSLSLRLWEPALQLRDSYVVPALNLTTAVSTVMSYLGEVQAIRAQLYVMIGRKIRVVVVYSPALTVDKRVDPASRILPYGYGPVYVKDTLLVGVICSRGHMAGIYGKLVDMLQRAAMSIELHLLDSNRRDLHVVRRNYLTRNLNPEPGGWNLDREQEPGSRELEAGALAGHQPPCFCDMRTRLRPLVPGPPPVTELIKAREIVTENPELLSEVQNLKETLSAHSKQLEQSTEKLIRLEAENLVLRDENHALHTTSSKGRRFQTQVRPMKPLDTPINGEEGARRPQPQDGEKETEGNAVNKSRTRVLEDSDSEMEDEEETTKAAKTSEPVMTAFGKNTLVSNFSRPRAGHRPPDSCKEGPWFPPLLPTLPPGKQKVFYLRGFFHISEYGRILQPTSTTI</sequence>
<feature type="compositionally biased region" description="Acidic residues" evidence="2">
    <location>
        <begin position="488"/>
        <end position="498"/>
    </location>
</feature>